<dbReference type="Proteomes" id="UP000199452">
    <property type="component" value="Unassembled WGS sequence"/>
</dbReference>
<name>A0A1G6J5V8_9BACT</name>
<dbReference type="AlphaFoldDB" id="A0A1G6J5V8"/>
<proteinExistence type="predicted"/>
<dbReference type="Gene3D" id="2.60.40.1120">
    <property type="entry name" value="Carboxypeptidase-like, regulatory domain"/>
    <property type="match status" value="1"/>
</dbReference>
<sequence length="621" mass="68082">MRSVITYIKKLRFLFALIVSITVCQKAATAQSSTVPPLERTVNLNAMNAETRDVLNQISQQADVTFSYSSRAFTPASNINMMVVDKPVRLVLNNLFQGAVNYKVKGRYIILTANHDFGTSPSSVGARRTIEGYITEPISGKKLSGVTIYDKHSMASAITNEYGYFKLTIPEGEYSPDVKVSKAGYLDMALHQTKDAFSFIAVNLSLDSLKQSLGMKKDGPKSDTLRWFPEWLIPRRLSVNTRNLSDTLFRNAQVSFLPYAGTNQLITGNVEINYSFNVLAGYNQGVRKAELGGVLNIVRDSVRYVQVAGVGNFVGKGMRGVQVAGVFNKTQRMDGVQVAGVLNIVPEESRFIQVSGVGNISLMHHIGVQHAGVFNLVNRLDGVQYAGIVNVAKIVSGVQLAGIYNQARYIKGAQLASVVNYADTVSGAQMSFIVNSAKYVKGIQLGLVNISDTCSGVPIGLFSYVKKGYHNLEISADEVFYANVAYRSGVAAFHSIVFAGVKPKTSADPLLTYGFGMGTTHHLTRKLFFDADITAQQMLTADSYLENSHLYKVYMGIEHRFSNNTSLAAGGTFNFMVFDSTDAASVKHLSTLAPYTILDKPNGKGYIHQTWLGWKVAFRFY</sequence>
<accession>A0A1G6J5V8</accession>
<feature type="signal peptide" evidence="1">
    <location>
        <begin position="1"/>
        <end position="26"/>
    </location>
</feature>
<evidence type="ECO:0000313" key="2">
    <source>
        <dbReference type="EMBL" id="SDC13675.1"/>
    </source>
</evidence>
<dbReference type="InterPro" id="IPR008969">
    <property type="entry name" value="CarboxyPept-like_regulatory"/>
</dbReference>
<dbReference type="EMBL" id="FMYP01000018">
    <property type="protein sequence ID" value="SDC13675.1"/>
    <property type="molecule type" value="Genomic_DNA"/>
</dbReference>
<organism evidence="2 3">
    <name type="scientific">Williamwhitmania taraxaci</name>
    <dbReference type="NCBI Taxonomy" id="1640674"/>
    <lineage>
        <taxon>Bacteria</taxon>
        <taxon>Pseudomonadati</taxon>
        <taxon>Bacteroidota</taxon>
        <taxon>Bacteroidia</taxon>
        <taxon>Bacteroidales</taxon>
        <taxon>Williamwhitmaniaceae</taxon>
        <taxon>Williamwhitmania</taxon>
    </lineage>
</organism>
<dbReference type="STRING" id="1640674.SAMN05216323_101843"/>
<dbReference type="OrthoDB" id="5505971at2"/>
<gene>
    <name evidence="2" type="ORF">SAMN05216323_101843</name>
</gene>
<feature type="chain" id="PRO_5011574186" description="CarboxypepD_reg-like domain-containing protein" evidence="1">
    <location>
        <begin position="27"/>
        <end position="621"/>
    </location>
</feature>
<reference evidence="2 3" key="1">
    <citation type="submission" date="2016-09" db="EMBL/GenBank/DDBJ databases">
        <authorList>
            <person name="Capua I."/>
            <person name="De Benedictis P."/>
            <person name="Joannis T."/>
            <person name="Lombin L.H."/>
            <person name="Cattoli G."/>
        </authorList>
    </citation>
    <scope>NUCLEOTIDE SEQUENCE [LARGE SCALE GENOMIC DNA]</scope>
    <source>
        <strain evidence="2 3">A7P-90m</strain>
    </source>
</reference>
<dbReference type="RefSeq" id="WP_092437201.1">
    <property type="nucleotide sequence ID" value="NZ_FMYP01000018.1"/>
</dbReference>
<keyword evidence="3" id="KW-1185">Reference proteome</keyword>
<evidence type="ECO:0008006" key="4">
    <source>
        <dbReference type="Google" id="ProtNLM"/>
    </source>
</evidence>
<protein>
    <recommendedName>
        <fullName evidence="4">CarboxypepD_reg-like domain-containing protein</fullName>
    </recommendedName>
</protein>
<evidence type="ECO:0000313" key="3">
    <source>
        <dbReference type="Proteomes" id="UP000199452"/>
    </source>
</evidence>
<evidence type="ECO:0000256" key="1">
    <source>
        <dbReference type="SAM" id="SignalP"/>
    </source>
</evidence>
<keyword evidence="1" id="KW-0732">Signal</keyword>
<dbReference type="SUPFAM" id="SSF49464">
    <property type="entry name" value="Carboxypeptidase regulatory domain-like"/>
    <property type="match status" value="1"/>
</dbReference>